<keyword evidence="1" id="KW-0732">Signal</keyword>
<evidence type="ECO:0000313" key="3">
    <source>
        <dbReference type="Proteomes" id="UP001527090"/>
    </source>
</evidence>
<dbReference type="EMBL" id="JAMDLY010000009">
    <property type="protein sequence ID" value="MCY9529420.1"/>
    <property type="molecule type" value="Genomic_DNA"/>
</dbReference>
<evidence type="ECO:0000256" key="1">
    <source>
        <dbReference type="SAM" id="SignalP"/>
    </source>
</evidence>
<reference evidence="2 3" key="1">
    <citation type="submission" date="2022-05" db="EMBL/GenBank/DDBJ databases">
        <title>Genome Sequencing of Bee-Associated Microbes.</title>
        <authorList>
            <person name="Dunlap C."/>
        </authorList>
    </citation>
    <scope>NUCLEOTIDE SEQUENCE [LARGE SCALE GENOMIC DNA]</scope>
    <source>
        <strain evidence="2 3">NRRL NRS-750</strain>
    </source>
</reference>
<organism evidence="2 3">
    <name type="scientific">Paenibacillus alvei</name>
    <name type="common">Bacillus alvei</name>
    <dbReference type="NCBI Taxonomy" id="44250"/>
    <lineage>
        <taxon>Bacteria</taxon>
        <taxon>Bacillati</taxon>
        <taxon>Bacillota</taxon>
        <taxon>Bacilli</taxon>
        <taxon>Bacillales</taxon>
        <taxon>Paenibacillaceae</taxon>
        <taxon>Paenibacillus</taxon>
    </lineage>
</organism>
<protein>
    <recommendedName>
        <fullName evidence="4">Lipoprotein</fullName>
    </recommendedName>
</protein>
<accession>A0ABT4E733</accession>
<name>A0ABT4E733_PAEAL</name>
<evidence type="ECO:0000313" key="2">
    <source>
        <dbReference type="EMBL" id="MCY9529420.1"/>
    </source>
</evidence>
<proteinExistence type="predicted"/>
<gene>
    <name evidence="2" type="ORF">M5X04_08755</name>
</gene>
<comment type="caution">
    <text evidence="2">The sequence shown here is derived from an EMBL/GenBank/DDBJ whole genome shotgun (WGS) entry which is preliminary data.</text>
</comment>
<dbReference type="Proteomes" id="UP001527090">
    <property type="component" value="Unassembled WGS sequence"/>
</dbReference>
<feature type="chain" id="PRO_5045642915" description="Lipoprotein" evidence="1">
    <location>
        <begin position="26"/>
        <end position="247"/>
    </location>
</feature>
<keyword evidence="3" id="KW-1185">Reference proteome</keyword>
<evidence type="ECO:0008006" key="4">
    <source>
        <dbReference type="Google" id="ProtNLM"/>
    </source>
</evidence>
<feature type="signal peptide" evidence="1">
    <location>
        <begin position="1"/>
        <end position="25"/>
    </location>
</feature>
<sequence length="247" mass="27109">MLKKKMILMFFAFVCVIAIPTNTNASTNTYDVLKDIGFSEYQISKMDYIEKDIYTRIYRKTDGTARLINGNSTHSSLNELLSVSDIDVNIVAGNSPTCQNGYKCAGIYVVGKVDTEKFNLKQIATGAAWSDSWNNMSSKAEVSYGDFWGNTETKSMYLIDATPKKGLAYGYDNLPFHLSTAHTTLEIDLRRTSGDSGTTDVVGKVGFTKEETVLGVSISGNTPGISITPQDKVFQRAATGSFIFKSK</sequence>
<dbReference type="RefSeq" id="WP_268631982.1">
    <property type="nucleotide sequence ID" value="NZ_JAMDLY010000009.1"/>
</dbReference>